<proteinExistence type="predicted"/>
<name>A0AAU7BV30_9FLAO</name>
<dbReference type="GO" id="GO:0046677">
    <property type="term" value="P:response to antibiotic"/>
    <property type="evidence" value="ECO:0007669"/>
    <property type="project" value="UniProtKB-KW"/>
</dbReference>
<dbReference type="Pfam" id="PF00903">
    <property type="entry name" value="Glyoxalase"/>
    <property type="match status" value="1"/>
</dbReference>
<dbReference type="InterPro" id="IPR004360">
    <property type="entry name" value="Glyas_Fos-R_dOase_dom"/>
</dbReference>
<gene>
    <name evidence="3" type="ORF">ABGB03_03380</name>
</gene>
<dbReference type="PRINTS" id="PR00311">
    <property type="entry name" value="BLEOMYCINRST"/>
</dbReference>
<evidence type="ECO:0000259" key="2">
    <source>
        <dbReference type="Pfam" id="PF00903"/>
    </source>
</evidence>
<dbReference type="EMBL" id="CP157199">
    <property type="protein sequence ID" value="XBG61948.1"/>
    <property type="molecule type" value="Genomic_DNA"/>
</dbReference>
<keyword evidence="1" id="KW-0046">Antibiotic resistance</keyword>
<dbReference type="RefSeq" id="WP_347924825.1">
    <property type="nucleotide sequence ID" value="NZ_CP157199.1"/>
</dbReference>
<evidence type="ECO:0000313" key="3">
    <source>
        <dbReference type="EMBL" id="XBG61948.1"/>
    </source>
</evidence>
<dbReference type="Gene3D" id="3.10.180.10">
    <property type="entry name" value="2,3-Dihydroxybiphenyl 1,2-Dioxygenase, domain 1"/>
    <property type="match status" value="1"/>
</dbReference>
<protein>
    <submittedName>
        <fullName evidence="3">VOC family protein</fullName>
    </submittedName>
</protein>
<dbReference type="AlphaFoldDB" id="A0AAU7BV30"/>
<dbReference type="InterPro" id="IPR000335">
    <property type="entry name" value="Bleomycin-R"/>
</dbReference>
<evidence type="ECO:0000256" key="1">
    <source>
        <dbReference type="ARBA" id="ARBA00023251"/>
    </source>
</evidence>
<dbReference type="SUPFAM" id="SSF54593">
    <property type="entry name" value="Glyoxalase/Bleomycin resistance protein/Dihydroxybiphenyl dioxygenase"/>
    <property type="match status" value="1"/>
</dbReference>
<reference evidence="3" key="1">
    <citation type="submission" date="2024-05" db="EMBL/GenBank/DDBJ databases">
        <title>Pontimicrobium maritimus sp. nov., isolated form sea water.</title>
        <authorList>
            <person name="Muhammad N."/>
            <person name="Vuong T.Q."/>
            <person name="Han H.L."/>
            <person name="Kim S.-G."/>
        </authorList>
    </citation>
    <scope>NUCLEOTIDE SEQUENCE</scope>
    <source>
        <strain evidence="3">SW4</strain>
    </source>
</reference>
<organism evidence="3">
    <name type="scientific">Pontimicrobium sp. SW4</name>
    <dbReference type="NCBI Taxonomy" id="3153519"/>
    <lineage>
        <taxon>Bacteria</taxon>
        <taxon>Pseudomonadati</taxon>
        <taxon>Bacteroidota</taxon>
        <taxon>Flavobacteriia</taxon>
        <taxon>Flavobacteriales</taxon>
        <taxon>Flavobacteriaceae</taxon>
        <taxon>Pontimicrobium</taxon>
    </lineage>
</organism>
<dbReference type="InterPro" id="IPR029068">
    <property type="entry name" value="Glyas_Bleomycin-R_OHBP_Dase"/>
</dbReference>
<feature type="domain" description="Glyoxalase/fosfomycin resistance/dioxygenase" evidence="2">
    <location>
        <begin position="14"/>
        <end position="115"/>
    </location>
</feature>
<sequence>MDQKTNIQTIIPVLSTADIERDIAWYKKHIGFNLTYQEEGYAVLNRENIWIHLQWHHDNDEDPVYGSVIKIFVDDINPIFEEMIQRDTVVKDKLRLNTPWNTHEFGFFDLNKNTIFFVQDI</sequence>
<accession>A0AAU7BV30</accession>